<dbReference type="Proteomes" id="UP000189705">
    <property type="component" value="Unplaced"/>
</dbReference>
<evidence type="ECO:0000256" key="3">
    <source>
        <dbReference type="ARBA" id="ARBA00015041"/>
    </source>
</evidence>
<comment type="subcellular location">
    <subcellularLocation>
        <location evidence="1">Membrane</location>
        <topology evidence="1">Multi-pass membrane protein</topology>
    </subcellularLocation>
</comment>
<comment type="similarity">
    <text evidence="2">Belongs to the TMEM205 family.</text>
</comment>
<name>A0A3Q0GJY9_ALLSI</name>
<reference evidence="11" key="1">
    <citation type="submission" date="2025-08" db="UniProtKB">
        <authorList>
            <consortium name="RefSeq"/>
        </authorList>
    </citation>
    <scope>IDENTIFICATION</scope>
</reference>
<gene>
    <name evidence="11" type="primary">LOC102384028</name>
</gene>
<dbReference type="PANTHER" id="PTHR46916">
    <property type="entry name" value="TRANSMEMBRANE PROTEIN 205"/>
    <property type="match status" value="1"/>
</dbReference>
<proteinExistence type="inferred from homology"/>
<dbReference type="Pfam" id="PF13664">
    <property type="entry name" value="DUF4149"/>
    <property type="match status" value="1"/>
</dbReference>
<dbReference type="AlphaFoldDB" id="A0A3Q0GJY9"/>
<dbReference type="GO" id="GO:0016020">
    <property type="term" value="C:membrane"/>
    <property type="evidence" value="ECO:0007669"/>
    <property type="project" value="UniProtKB-SubCell"/>
</dbReference>
<organism evidence="10 11">
    <name type="scientific">Alligator sinensis</name>
    <name type="common">Chinese alligator</name>
    <dbReference type="NCBI Taxonomy" id="38654"/>
    <lineage>
        <taxon>Eukaryota</taxon>
        <taxon>Metazoa</taxon>
        <taxon>Chordata</taxon>
        <taxon>Craniata</taxon>
        <taxon>Vertebrata</taxon>
        <taxon>Euteleostomi</taxon>
        <taxon>Archelosauria</taxon>
        <taxon>Archosauria</taxon>
        <taxon>Crocodylia</taxon>
        <taxon>Alligatoridae</taxon>
        <taxon>Alligatorinae</taxon>
        <taxon>Alligator</taxon>
    </lineage>
</organism>
<feature type="domain" description="TMEM205-like" evidence="9">
    <location>
        <begin position="76"/>
        <end position="175"/>
    </location>
</feature>
<feature type="region of interest" description="Disordered" evidence="7">
    <location>
        <begin position="187"/>
        <end position="224"/>
    </location>
</feature>
<evidence type="ECO:0000256" key="1">
    <source>
        <dbReference type="ARBA" id="ARBA00004141"/>
    </source>
</evidence>
<dbReference type="RefSeq" id="XP_025059722.1">
    <property type="nucleotide sequence ID" value="XM_025203937.1"/>
</dbReference>
<keyword evidence="10" id="KW-1185">Reference proteome</keyword>
<keyword evidence="4 8" id="KW-0812">Transmembrane</keyword>
<protein>
    <recommendedName>
        <fullName evidence="3">Transmembrane protein 205</fullName>
    </recommendedName>
</protein>
<evidence type="ECO:0000313" key="11">
    <source>
        <dbReference type="RefSeq" id="XP_025059722.1"/>
    </source>
</evidence>
<keyword evidence="5 8" id="KW-1133">Transmembrane helix</keyword>
<evidence type="ECO:0000256" key="2">
    <source>
        <dbReference type="ARBA" id="ARBA00011001"/>
    </source>
</evidence>
<evidence type="ECO:0000256" key="8">
    <source>
        <dbReference type="SAM" id="Phobius"/>
    </source>
</evidence>
<dbReference type="GeneID" id="102384028"/>
<evidence type="ECO:0000259" key="9">
    <source>
        <dbReference type="Pfam" id="PF13664"/>
    </source>
</evidence>
<feature type="compositionally biased region" description="Basic residues" evidence="7">
    <location>
        <begin position="204"/>
        <end position="215"/>
    </location>
</feature>
<accession>A0A3Q0GJY9</accession>
<dbReference type="InterPro" id="IPR042623">
    <property type="entry name" value="TMEM205"/>
</dbReference>
<evidence type="ECO:0000256" key="4">
    <source>
        <dbReference type="ARBA" id="ARBA00022692"/>
    </source>
</evidence>
<evidence type="ECO:0000256" key="7">
    <source>
        <dbReference type="SAM" id="MobiDB-lite"/>
    </source>
</evidence>
<dbReference type="PANTHER" id="PTHR46916:SF2">
    <property type="entry name" value="TRANSMEMBRANE PROTEIN 205"/>
    <property type="match status" value="1"/>
</dbReference>
<feature type="transmembrane region" description="Helical" evidence="8">
    <location>
        <begin position="146"/>
        <end position="166"/>
    </location>
</feature>
<evidence type="ECO:0000256" key="6">
    <source>
        <dbReference type="ARBA" id="ARBA00023136"/>
    </source>
</evidence>
<feature type="transmembrane region" description="Helical" evidence="8">
    <location>
        <begin position="114"/>
        <end position="134"/>
    </location>
</feature>
<sequence>MPGVQSRLLNPADHVTVPLEAPAELRRPAALHPAPPCPGTPICLPARSPDPVLSAPGSMQKDGDGGSLVGVAHLFVLATAWGMQVWVTFISGFVLARGVGRHVFGQVQSKLFPWYFHTLLGCSALNLALAAAAGRPWHQLSSAETLQVWLFGGSLVLSGLNARWLAPATARATAQLQALERERGLGAERSPRPLGAGQPGRAALQRRRPAHRRSPGRLASCSAPGRGLVSAEEWAGPSEVPPASGWSLAEPRLWGWWACSP</sequence>
<dbReference type="InterPro" id="IPR025423">
    <property type="entry name" value="TMEM205-like"/>
</dbReference>
<keyword evidence="6 8" id="KW-0472">Membrane</keyword>
<evidence type="ECO:0000256" key="5">
    <source>
        <dbReference type="ARBA" id="ARBA00022989"/>
    </source>
</evidence>
<feature type="transmembrane region" description="Helical" evidence="8">
    <location>
        <begin position="68"/>
        <end position="94"/>
    </location>
</feature>
<evidence type="ECO:0000313" key="10">
    <source>
        <dbReference type="Proteomes" id="UP000189705"/>
    </source>
</evidence>